<feature type="compositionally biased region" description="Basic and acidic residues" evidence="1">
    <location>
        <begin position="162"/>
        <end position="171"/>
    </location>
</feature>
<dbReference type="EMBL" id="CAICTM010000206">
    <property type="protein sequence ID" value="CAB9504745.1"/>
    <property type="molecule type" value="Genomic_DNA"/>
</dbReference>
<reference evidence="2" key="1">
    <citation type="submission" date="2020-06" db="EMBL/GenBank/DDBJ databases">
        <authorList>
            <consortium name="Plant Systems Biology data submission"/>
        </authorList>
    </citation>
    <scope>NUCLEOTIDE SEQUENCE</scope>
    <source>
        <strain evidence="2">D6</strain>
    </source>
</reference>
<name>A0A9N8H9Y2_9STRA</name>
<evidence type="ECO:0000313" key="3">
    <source>
        <dbReference type="Proteomes" id="UP001153069"/>
    </source>
</evidence>
<feature type="region of interest" description="Disordered" evidence="1">
    <location>
        <begin position="1"/>
        <end position="221"/>
    </location>
</feature>
<feature type="compositionally biased region" description="Polar residues" evidence="1">
    <location>
        <begin position="104"/>
        <end position="115"/>
    </location>
</feature>
<proteinExistence type="predicted"/>
<dbReference type="Proteomes" id="UP001153069">
    <property type="component" value="Unassembled WGS sequence"/>
</dbReference>
<comment type="caution">
    <text evidence="2">The sequence shown here is derived from an EMBL/GenBank/DDBJ whole genome shotgun (WGS) entry which is preliminary data.</text>
</comment>
<feature type="region of interest" description="Disordered" evidence="1">
    <location>
        <begin position="296"/>
        <end position="356"/>
    </location>
</feature>
<gene>
    <name evidence="2" type="ORF">SEMRO_207_G086790.1</name>
</gene>
<dbReference type="AlphaFoldDB" id="A0A9N8H9Y2"/>
<feature type="compositionally biased region" description="Low complexity" evidence="1">
    <location>
        <begin position="116"/>
        <end position="135"/>
    </location>
</feature>
<evidence type="ECO:0000256" key="1">
    <source>
        <dbReference type="SAM" id="MobiDB-lite"/>
    </source>
</evidence>
<organism evidence="2 3">
    <name type="scientific">Seminavis robusta</name>
    <dbReference type="NCBI Taxonomy" id="568900"/>
    <lineage>
        <taxon>Eukaryota</taxon>
        <taxon>Sar</taxon>
        <taxon>Stramenopiles</taxon>
        <taxon>Ochrophyta</taxon>
        <taxon>Bacillariophyta</taxon>
        <taxon>Bacillariophyceae</taxon>
        <taxon>Bacillariophycidae</taxon>
        <taxon>Naviculales</taxon>
        <taxon>Naviculaceae</taxon>
        <taxon>Seminavis</taxon>
    </lineage>
</organism>
<accession>A0A9N8H9Y2</accession>
<evidence type="ECO:0000313" key="2">
    <source>
        <dbReference type="EMBL" id="CAB9504745.1"/>
    </source>
</evidence>
<sequence>MSEKDQKQDGGISGTQQESAVIMGDSPRSTNTTTTTTVDEETASNRDAASTTAARKRAEETAVKAAVRSSSTIPVKAPGVTFHSNNNKNTEPESRKFAYVRASATENNHTAGNSVTTMATNNNRNRSSTTASTQRRGLRQMRNSTSETEARGLLVGSSLQRSTEEKAEAASRRTSRATAIVSATGNKSPTVSQEIGLGRTGTKESVTTNSPVGRGLQRSAEEKAAKEAARTSGSNVAIVSAVGTKSRTVSQERGLKRKGAKESVTANSLVGHGLQKSAEEKAAKEASRLSRSTVIASTVRNKNPTGSQEHGLKRMGTKEGQTAGLRKEEGSGGVVDLAPTSTAKITDPSDVQDLNGKNGKRQMAVRLSALATADMDERAGDLEFQGPPLPLSGDSNEGLVEARAVTEESSMLVLQEAQQPGCWIASQGSSFQR</sequence>
<protein>
    <submittedName>
        <fullName evidence="2">Uncharacterized protein</fullName>
    </submittedName>
</protein>
<keyword evidence="3" id="KW-1185">Reference proteome</keyword>
<feature type="compositionally biased region" description="Polar residues" evidence="1">
    <location>
        <begin position="296"/>
        <end position="308"/>
    </location>
</feature>
<feature type="region of interest" description="Disordered" evidence="1">
    <location>
        <begin position="245"/>
        <end position="264"/>
    </location>
</feature>